<organism evidence="4 5">
    <name type="scientific">Aphanomyces invadans</name>
    <dbReference type="NCBI Taxonomy" id="157072"/>
    <lineage>
        <taxon>Eukaryota</taxon>
        <taxon>Sar</taxon>
        <taxon>Stramenopiles</taxon>
        <taxon>Oomycota</taxon>
        <taxon>Saprolegniomycetes</taxon>
        <taxon>Saprolegniales</taxon>
        <taxon>Verrucalvaceae</taxon>
        <taxon>Aphanomyces</taxon>
    </lineage>
</organism>
<keyword evidence="2" id="KW-1133">Transmembrane helix</keyword>
<evidence type="ECO:0000313" key="5">
    <source>
        <dbReference type="Proteomes" id="UP000285060"/>
    </source>
</evidence>
<dbReference type="InterPro" id="IPR036338">
    <property type="entry name" value="Aha1"/>
</dbReference>
<evidence type="ECO:0000259" key="3">
    <source>
        <dbReference type="Pfam" id="PF09229"/>
    </source>
</evidence>
<name>A0A418AJ96_9STRA</name>
<dbReference type="SUPFAM" id="SSF103111">
    <property type="entry name" value="Activator of Hsp90 ATPase, Aha1"/>
    <property type="match status" value="1"/>
</dbReference>
<dbReference type="EMBL" id="QUSY01001793">
    <property type="protein sequence ID" value="RHY23578.1"/>
    <property type="molecule type" value="Genomic_DNA"/>
</dbReference>
<dbReference type="VEuPathDB" id="FungiDB:H310_13874"/>
<keyword evidence="2" id="KW-0812">Transmembrane</keyword>
<dbReference type="GO" id="GO:0001671">
    <property type="term" value="F:ATPase activator activity"/>
    <property type="evidence" value="ECO:0007669"/>
    <property type="project" value="InterPro"/>
</dbReference>
<dbReference type="Proteomes" id="UP000285060">
    <property type="component" value="Unassembled WGS sequence"/>
</dbReference>
<proteinExistence type="inferred from homology"/>
<accession>A0A418AJ96</accession>
<evidence type="ECO:0000256" key="1">
    <source>
        <dbReference type="ARBA" id="ARBA00006817"/>
    </source>
</evidence>
<keyword evidence="2" id="KW-0472">Membrane</keyword>
<evidence type="ECO:0000256" key="2">
    <source>
        <dbReference type="SAM" id="Phobius"/>
    </source>
</evidence>
<dbReference type="InterPro" id="IPR015310">
    <property type="entry name" value="AHSA1-like_N"/>
</dbReference>
<dbReference type="Gene3D" id="3.15.10.20">
    <property type="entry name" value="Activator of Hsp90 ATPase Aha1, N-terminal domain"/>
    <property type="match status" value="1"/>
</dbReference>
<feature type="domain" description="Activator of Hsp90 ATPase AHSA1-like N-terminal" evidence="3">
    <location>
        <begin position="85"/>
        <end position="160"/>
    </location>
</feature>
<dbReference type="Pfam" id="PF09229">
    <property type="entry name" value="Aha1_N"/>
    <property type="match status" value="1"/>
</dbReference>
<comment type="caution">
    <text evidence="4">The sequence shown here is derived from an EMBL/GenBank/DDBJ whole genome shotgun (WGS) entry which is preliminary data.</text>
</comment>
<sequence length="298" mass="32901">MTTEQDGVEMVTYVDDFLVTSKTSTAAEKILDQLEIKVKLKRQGITSYFLGIKTDYQDEVLTMSQAAYARKGDPGYGILFFLIDRGKKRCGYDIALEFEYEGVHEGNSETSSGKINLHDFEDTNGEDYEIHVSSNTSSTQDKSTVAIIKQQESALRKVLQAKGRMDEVLKRVKDAAVTFIAQEDTGHLVTASILSVSILMTIALLSQGSTDSVFQHGFGIWGQHDASDRIQAEERERDEAEREIFQEHPPGGSRKTVSDEVIGADLFLATNLPWITLAMAVVVLAGSVHVVVSSTPDR</sequence>
<dbReference type="VEuPathDB" id="FungiDB:H310_13873"/>
<feature type="transmembrane region" description="Helical" evidence="2">
    <location>
        <begin position="272"/>
        <end position="292"/>
    </location>
</feature>
<comment type="similarity">
    <text evidence="1">Belongs to the AHA1 family.</text>
</comment>
<evidence type="ECO:0000313" key="4">
    <source>
        <dbReference type="EMBL" id="RHY23578.1"/>
    </source>
</evidence>
<dbReference type="AlphaFoldDB" id="A0A418AJ96"/>
<keyword evidence="5" id="KW-1185">Reference proteome</keyword>
<dbReference type="GO" id="GO:0051087">
    <property type="term" value="F:protein-folding chaperone binding"/>
    <property type="evidence" value="ECO:0007669"/>
    <property type="project" value="InterPro"/>
</dbReference>
<reference evidence="4 5" key="1">
    <citation type="submission" date="2018-08" db="EMBL/GenBank/DDBJ databases">
        <title>Aphanomyces genome sequencing and annotation.</title>
        <authorList>
            <person name="Minardi D."/>
            <person name="Oidtmann B."/>
            <person name="Van Der Giezen M."/>
            <person name="Studholme D.J."/>
        </authorList>
    </citation>
    <scope>NUCLEOTIDE SEQUENCE [LARGE SCALE GENOMIC DNA]</scope>
    <source>
        <strain evidence="4 5">NJM0002</strain>
    </source>
</reference>
<protein>
    <recommendedName>
        <fullName evidence="3">Activator of Hsp90 ATPase AHSA1-like N-terminal domain-containing protein</fullName>
    </recommendedName>
</protein>
<gene>
    <name evidence="4" type="ORF">DYB32_009133</name>
</gene>